<dbReference type="EMBL" id="CM000769">
    <property type="protein sequence ID" value="OQU76192.1"/>
    <property type="molecule type" value="Genomic_DNA"/>
</dbReference>
<dbReference type="InParanoid" id="A0A1W0VSC9"/>
<evidence type="ECO:0000313" key="3">
    <source>
        <dbReference type="Proteomes" id="UP000000768"/>
    </source>
</evidence>
<reference evidence="2" key="2">
    <citation type="submission" date="2017-02" db="EMBL/GenBank/DDBJ databases">
        <title>WGS assembly of Sorghum bicolor.</title>
        <authorList>
            <person name="Paterson A."/>
            <person name="Mullet J."/>
            <person name="Bowers J."/>
            <person name="Bruggmann R."/>
            <person name="Dubchak I."/>
            <person name="Grimwood J."/>
            <person name="Gundlach H."/>
            <person name="Haberer G."/>
            <person name="Hellsten U."/>
            <person name="Mitros T."/>
            <person name="Poliakov A."/>
            <person name="Schmutz J."/>
            <person name="Spannagl M."/>
            <person name="Tang H."/>
            <person name="Wang X."/>
            <person name="Wicker T."/>
            <person name="Bharti A."/>
            <person name="Chapman J."/>
            <person name="Feltus F."/>
            <person name="Gowik U."/>
            <person name="Grigoriev I."/>
            <person name="Lyons E."/>
            <person name="Maher C."/>
            <person name="Martis M."/>
            <person name="Narechania A."/>
            <person name="Otillar R."/>
            <person name="Penning B."/>
            <person name="Salamov A."/>
            <person name="Wang Y."/>
            <person name="Zhang L."/>
            <person name="Carpita N."/>
            <person name="Freeling M."/>
            <person name="Gingle A."/>
            <person name="Hash C."/>
            <person name="Keller B."/>
            <person name="Klein P."/>
            <person name="Kresovich S."/>
            <person name="Mccann M."/>
            <person name="Ming R."/>
            <person name="Peterson D."/>
            <person name="Rahman M."/>
            <person name="Ware D."/>
            <person name="Westhoff P."/>
            <person name="Mayer K."/>
            <person name="Messing J."/>
            <person name="Sims D."/>
            <person name="Jenkins J."/>
            <person name="Shu S."/>
            <person name="Rokhsar D."/>
        </authorList>
    </citation>
    <scope>NUCLEOTIDE SEQUENCE</scope>
</reference>
<organism evidence="2 3">
    <name type="scientific">Sorghum bicolor</name>
    <name type="common">Sorghum</name>
    <name type="synonym">Sorghum vulgare</name>
    <dbReference type="NCBI Taxonomy" id="4558"/>
    <lineage>
        <taxon>Eukaryota</taxon>
        <taxon>Viridiplantae</taxon>
        <taxon>Streptophyta</taxon>
        <taxon>Embryophyta</taxon>
        <taxon>Tracheophyta</taxon>
        <taxon>Spermatophyta</taxon>
        <taxon>Magnoliopsida</taxon>
        <taxon>Liliopsida</taxon>
        <taxon>Poales</taxon>
        <taxon>Poaceae</taxon>
        <taxon>PACMAD clade</taxon>
        <taxon>Panicoideae</taxon>
        <taxon>Andropogonodae</taxon>
        <taxon>Andropogoneae</taxon>
        <taxon>Sorghinae</taxon>
        <taxon>Sorghum</taxon>
    </lineage>
</organism>
<evidence type="ECO:0000256" key="1">
    <source>
        <dbReference type="SAM" id="MobiDB-lite"/>
    </source>
</evidence>
<accession>A0A1W0VSC9</accession>
<feature type="region of interest" description="Disordered" evidence="1">
    <location>
        <begin position="122"/>
        <end position="143"/>
    </location>
</feature>
<dbReference type="Gramene" id="OQU76192">
    <property type="protein sequence ID" value="OQU76192"/>
    <property type="gene ID" value="SORBI_3010G107050"/>
</dbReference>
<gene>
    <name evidence="2" type="ORF">SORBI_3010G107050</name>
</gene>
<reference evidence="2 3" key="1">
    <citation type="journal article" date="2009" name="Nature">
        <title>The Sorghum bicolor genome and the diversification of grasses.</title>
        <authorList>
            <person name="Paterson A.H."/>
            <person name="Bowers J.E."/>
            <person name="Bruggmann R."/>
            <person name="Dubchak I."/>
            <person name="Grimwood J."/>
            <person name="Gundlach H."/>
            <person name="Haberer G."/>
            <person name="Hellsten U."/>
            <person name="Mitros T."/>
            <person name="Poliakov A."/>
            <person name="Schmutz J."/>
            <person name="Spannagl M."/>
            <person name="Tang H."/>
            <person name="Wang X."/>
            <person name="Wicker T."/>
            <person name="Bharti A.K."/>
            <person name="Chapman J."/>
            <person name="Feltus F.A."/>
            <person name="Gowik U."/>
            <person name="Grigoriev I.V."/>
            <person name="Lyons E."/>
            <person name="Maher C.A."/>
            <person name="Martis M."/>
            <person name="Narechania A."/>
            <person name="Otillar R.P."/>
            <person name="Penning B.W."/>
            <person name="Salamov A.A."/>
            <person name="Wang Y."/>
            <person name="Zhang L."/>
            <person name="Carpita N.C."/>
            <person name="Freeling M."/>
            <person name="Gingle A.R."/>
            <person name="Hash C.T."/>
            <person name="Keller B."/>
            <person name="Klein P."/>
            <person name="Kresovich S."/>
            <person name="McCann M.C."/>
            <person name="Ming R."/>
            <person name="Peterson D.G."/>
            <person name="Mehboob-ur-Rahman"/>
            <person name="Ware D."/>
            <person name="Westhoff P."/>
            <person name="Mayer K.F."/>
            <person name="Messing J."/>
            <person name="Rokhsar D.S."/>
        </authorList>
    </citation>
    <scope>NUCLEOTIDE SEQUENCE [LARGE SCALE GENOMIC DNA]</scope>
    <source>
        <strain evidence="3">cv. BTx623</strain>
    </source>
</reference>
<evidence type="ECO:0000313" key="2">
    <source>
        <dbReference type="EMBL" id="OQU76192.1"/>
    </source>
</evidence>
<name>A0A1W0VSC9_SORBI</name>
<sequence length="143" mass="15423">MSLGMETGTCRVHIFCRFGVKPICYKDRASYMCRTFPTLIQAAASHQVCRIAAETLAAAAACRPAHLQFCCCSQLRAVAQALAALSILGCASPRSYAAVSAVSICCFPDDQIYHRSIPACRHPAESSSPPSLLGSSPWIRSRR</sequence>
<keyword evidence="3" id="KW-1185">Reference proteome</keyword>
<dbReference type="Proteomes" id="UP000000768">
    <property type="component" value="Chromosome 10"/>
</dbReference>
<dbReference type="AlphaFoldDB" id="A0A1W0VSC9"/>
<feature type="compositionally biased region" description="Low complexity" evidence="1">
    <location>
        <begin position="126"/>
        <end position="137"/>
    </location>
</feature>
<proteinExistence type="predicted"/>
<dbReference type="Gramene" id="OQU76193">
    <property type="protein sequence ID" value="OQU76193"/>
    <property type="gene ID" value="SORBI_3010G107050"/>
</dbReference>
<protein>
    <submittedName>
        <fullName evidence="2">Uncharacterized protein</fullName>
    </submittedName>
</protein>
<reference evidence="3" key="3">
    <citation type="journal article" date="2018" name="Plant J.">
        <title>The Sorghum bicolor reference genome: improved assembly, gene annotations, a transcriptome atlas, and signatures of genome organization.</title>
        <authorList>
            <person name="McCormick R.F."/>
            <person name="Truong S.K."/>
            <person name="Sreedasyam A."/>
            <person name="Jenkins J."/>
            <person name="Shu S."/>
            <person name="Sims D."/>
            <person name="Kennedy M."/>
            <person name="Amirebrahimi M."/>
            <person name="Weers B.D."/>
            <person name="McKinley B."/>
            <person name="Mattison A."/>
            <person name="Morishige D.T."/>
            <person name="Grimwood J."/>
            <person name="Schmutz J."/>
            <person name="Mullet J.E."/>
        </authorList>
    </citation>
    <scope>NUCLEOTIDE SEQUENCE [LARGE SCALE GENOMIC DNA]</scope>
    <source>
        <strain evidence="3">cv. BTx623</strain>
    </source>
</reference>
<dbReference type="EMBL" id="CM000769">
    <property type="protein sequence ID" value="OQU76193.1"/>
    <property type="molecule type" value="Genomic_DNA"/>
</dbReference>